<dbReference type="InterPro" id="IPR013154">
    <property type="entry name" value="ADH-like_N"/>
</dbReference>
<dbReference type="OrthoDB" id="9797931at2"/>
<dbReference type="SUPFAM" id="SSF50129">
    <property type="entry name" value="GroES-like"/>
    <property type="match status" value="1"/>
</dbReference>
<keyword evidence="1" id="KW-0560">Oxidoreductase</keyword>
<dbReference type="InterPro" id="IPR013149">
    <property type="entry name" value="ADH-like_C"/>
</dbReference>
<organism evidence="4 5">
    <name type="scientific">Cryptosporangium aurantiacum</name>
    <dbReference type="NCBI Taxonomy" id="134849"/>
    <lineage>
        <taxon>Bacteria</taxon>
        <taxon>Bacillati</taxon>
        <taxon>Actinomycetota</taxon>
        <taxon>Actinomycetes</taxon>
        <taxon>Cryptosporangiales</taxon>
        <taxon>Cryptosporangiaceae</taxon>
        <taxon>Cryptosporangium</taxon>
    </lineage>
</organism>
<dbReference type="RefSeq" id="WP_073260781.1">
    <property type="nucleotide sequence ID" value="NZ_FRCS01000009.1"/>
</dbReference>
<feature type="domain" description="Alcohol dehydrogenase-like C-terminal" evidence="2">
    <location>
        <begin position="162"/>
        <end position="304"/>
    </location>
</feature>
<evidence type="ECO:0000259" key="2">
    <source>
        <dbReference type="Pfam" id="PF00107"/>
    </source>
</evidence>
<dbReference type="Pfam" id="PF00107">
    <property type="entry name" value="ADH_zinc_N"/>
    <property type="match status" value="1"/>
</dbReference>
<dbReference type="PANTHER" id="PTHR43189">
    <property type="entry name" value="ZINC-TYPE ALCOHOL DEHYDROGENASE-LIKE PROTEIN C1198.01-RELATED"/>
    <property type="match status" value="1"/>
</dbReference>
<evidence type="ECO:0000313" key="4">
    <source>
        <dbReference type="EMBL" id="SHN43444.1"/>
    </source>
</evidence>
<protein>
    <submittedName>
        <fullName evidence="4">2-desacetyl-2-hydroxyethyl bacteriochlorophyllide A dehydrogenase</fullName>
    </submittedName>
</protein>
<dbReference type="Gene3D" id="3.40.50.720">
    <property type="entry name" value="NAD(P)-binding Rossmann-like Domain"/>
    <property type="match status" value="1"/>
</dbReference>
<dbReference type="PANTHER" id="PTHR43189:SF1">
    <property type="entry name" value="ZINC-TYPE ALCOHOL DEHYDROGENASE-LIKE PROTEIN C1198.01"/>
    <property type="match status" value="1"/>
</dbReference>
<accession>A0A1M7RAY4</accession>
<dbReference type="SUPFAM" id="SSF51735">
    <property type="entry name" value="NAD(P)-binding Rossmann-fold domains"/>
    <property type="match status" value="1"/>
</dbReference>
<dbReference type="Gene3D" id="3.90.180.10">
    <property type="entry name" value="Medium-chain alcohol dehydrogenases, catalytic domain"/>
    <property type="match status" value="1"/>
</dbReference>
<gene>
    <name evidence="4" type="ORF">SAMN05443668_109172</name>
</gene>
<evidence type="ECO:0000256" key="1">
    <source>
        <dbReference type="ARBA" id="ARBA00023002"/>
    </source>
</evidence>
<dbReference type="AlphaFoldDB" id="A0A1M7RAY4"/>
<sequence length="345" mass="35230">MKAARATGSGVLVTDVPDPTPGAGQVLAAPEAAGICGSDLHLVQAFEGLGDAVTPIVLGHEFCARIVDLGPGTPANLKPGTRVVSVPYADGPDQPEGLGLSPVMGGAFAELIVLQHALLLPVPDDLPSEYAALTEPVAVGVHAVATAAPAKGDVALVIGCGPIGLSVIAALKAGGHGPVIAADFAPGRRRTAERLGADLVLDPAVDSPYGQWEQFGVVQQPPSPLLPPDLGRAGNVVAFECVGVPGVLDAVISGVPRHTRVVVVGVCMTPDQISPVNAILKEVTLSFVYAYRQAEFARTLDLLATGTIDGSAFVTDRIGLDEIPGAFRALHEPGDQVKVIADPQR</sequence>
<dbReference type="InterPro" id="IPR036291">
    <property type="entry name" value="NAD(P)-bd_dom_sf"/>
</dbReference>
<evidence type="ECO:0000259" key="3">
    <source>
        <dbReference type="Pfam" id="PF08240"/>
    </source>
</evidence>
<dbReference type="InterPro" id="IPR011032">
    <property type="entry name" value="GroES-like_sf"/>
</dbReference>
<keyword evidence="5" id="KW-1185">Reference proteome</keyword>
<evidence type="ECO:0000313" key="5">
    <source>
        <dbReference type="Proteomes" id="UP000184440"/>
    </source>
</evidence>
<dbReference type="Proteomes" id="UP000184440">
    <property type="component" value="Unassembled WGS sequence"/>
</dbReference>
<proteinExistence type="predicted"/>
<dbReference type="Pfam" id="PF08240">
    <property type="entry name" value="ADH_N"/>
    <property type="match status" value="1"/>
</dbReference>
<name>A0A1M7RAY4_9ACTN</name>
<reference evidence="4 5" key="1">
    <citation type="submission" date="2016-11" db="EMBL/GenBank/DDBJ databases">
        <authorList>
            <person name="Jaros S."/>
            <person name="Januszkiewicz K."/>
            <person name="Wedrychowicz H."/>
        </authorList>
    </citation>
    <scope>NUCLEOTIDE SEQUENCE [LARGE SCALE GENOMIC DNA]</scope>
    <source>
        <strain evidence="4 5">DSM 46144</strain>
    </source>
</reference>
<dbReference type="GO" id="GO:0016491">
    <property type="term" value="F:oxidoreductase activity"/>
    <property type="evidence" value="ECO:0007669"/>
    <property type="project" value="UniProtKB-KW"/>
</dbReference>
<feature type="domain" description="Alcohol dehydrogenase-like N-terminal" evidence="3">
    <location>
        <begin position="22"/>
        <end position="124"/>
    </location>
</feature>
<dbReference type="STRING" id="134849.SAMN05443668_109172"/>
<dbReference type="EMBL" id="FRCS01000009">
    <property type="protein sequence ID" value="SHN43444.1"/>
    <property type="molecule type" value="Genomic_DNA"/>
</dbReference>